<dbReference type="GO" id="GO:0016811">
    <property type="term" value="F:hydrolase activity, acting on carbon-nitrogen (but not peptide) bonds, in linear amides"/>
    <property type="evidence" value="ECO:0007669"/>
    <property type="project" value="TreeGrafter"/>
</dbReference>
<organism evidence="3 4">
    <name type="scientific">Flexivirga endophytica</name>
    <dbReference type="NCBI Taxonomy" id="1849103"/>
    <lineage>
        <taxon>Bacteria</taxon>
        <taxon>Bacillati</taxon>
        <taxon>Actinomycetota</taxon>
        <taxon>Actinomycetes</taxon>
        <taxon>Micrococcales</taxon>
        <taxon>Dermacoccaceae</taxon>
        <taxon>Flexivirga</taxon>
    </lineage>
</organism>
<evidence type="ECO:0000313" key="3">
    <source>
        <dbReference type="EMBL" id="GGB31912.1"/>
    </source>
</evidence>
<dbReference type="Proteomes" id="UP000636793">
    <property type="component" value="Unassembled WGS sequence"/>
</dbReference>
<keyword evidence="4" id="KW-1185">Reference proteome</keyword>
<comment type="caution">
    <text evidence="3">The sequence shown here is derived from an EMBL/GenBank/DDBJ whole genome shotgun (WGS) entry which is preliminary data.</text>
</comment>
<reference evidence="3" key="1">
    <citation type="journal article" date="2014" name="Int. J. Syst. Evol. Microbiol.">
        <title>Complete genome sequence of Corynebacterium casei LMG S-19264T (=DSM 44701T), isolated from a smear-ripened cheese.</title>
        <authorList>
            <consortium name="US DOE Joint Genome Institute (JGI-PGF)"/>
            <person name="Walter F."/>
            <person name="Albersmeier A."/>
            <person name="Kalinowski J."/>
            <person name="Ruckert C."/>
        </authorList>
    </citation>
    <scope>NUCLEOTIDE SEQUENCE</scope>
    <source>
        <strain evidence="3">CGMCC 1.15085</strain>
    </source>
</reference>
<evidence type="ECO:0000256" key="1">
    <source>
        <dbReference type="ARBA" id="ARBA00022833"/>
    </source>
</evidence>
<dbReference type="PANTHER" id="PTHR12993">
    <property type="entry name" value="N-ACETYLGLUCOSAMINYL-PHOSPHATIDYLINOSITOL DE-N-ACETYLASE-RELATED"/>
    <property type="match status" value="1"/>
</dbReference>
<dbReference type="InterPro" id="IPR041698">
    <property type="entry name" value="Methyltransf_25"/>
</dbReference>
<reference evidence="3" key="2">
    <citation type="submission" date="2020-09" db="EMBL/GenBank/DDBJ databases">
        <authorList>
            <person name="Sun Q."/>
            <person name="Zhou Y."/>
        </authorList>
    </citation>
    <scope>NUCLEOTIDE SEQUENCE</scope>
    <source>
        <strain evidence="3">CGMCC 1.15085</strain>
    </source>
</reference>
<dbReference type="Pfam" id="PF02585">
    <property type="entry name" value="PIG-L"/>
    <property type="match status" value="1"/>
</dbReference>
<feature type="domain" description="Methyltransferase" evidence="2">
    <location>
        <begin position="297"/>
        <end position="387"/>
    </location>
</feature>
<dbReference type="GO" id="GO:0016137">
    <property type="term" value="P:glycoside metabolic process"/>
    <property type="evidence" value="ECO:0007669"/>
    <property type="project" value="UniProtKB-ARBA"/>
</dbReference>
<dbReference type="PANTHER" id="PTHR12993:SF29">
    <property type="entry name" value="BLR3841 PROTEIN"/>
    <property type="match status" value="1"/>
</dbReference>
<dbReference type="InterPro" id="IPR024078">
    <property type="entry name" value="LmbE-like_dom_sf"/>
</dbReference>
<name>A0A916T7A1_9MICO</name>
<proteinExistence type="predicted"/>
<accession>A0A916T7A1</accession>
<evidence type="ECO:0000313" key="4">
    <source>
        <dbReference type="Proteomes" id="UP000636793"/>
    </source>
</evidence>
<keyword evidence="1" id="KW-0862">Zinc</keyword>
<sequence length="445" mass="47742">MTFHHTDTGVSQSVWADHPSVKGAAEATLAGVRHIVVVAAHPDDETLGAGGLIATATAAGIPVDLLIFTAGECSHPGSPTHDKAALTRIRSAEAERAATALGLRTGSVRVGGIPDGQVADHVEELTASIVAQAGRLDRAGEVLIVAPYRQDGHPDHDAAGAAAAAAAHRTDASLLEYPIWFRHQYTPDDLQADRLQQLHLTPAARAAKRRAIDAHRSQVRPLSDQPGDEAILQPDFLRHFAEPDSELFLHDEVPPDTVLDELHQRESEPWGADSRWYEQRKRQLALAMLPRARFGQVLEVGCSTGVLTAQLAGMADRVMAIDSSPAAIAAATSRVPANVELATAQVPDEWPRGSYDLVVFSEVGYFLSPAALARTIARIERCLAPEGVVLLSHWRHPIDGWPLDAAAVHHAFAGSTLPPSQAVYRDRDVEMILLCDLQQLPDPGA</sequence>
<protein>
    <recommendedName>
        <fullName evidence="2">Methyltransferase domain-containing protein</fullName>
    </recommendedName>
</protein>
<dbReference type="Pfam" id="PF13649">
    <property type="entry name" value="Methyltransf_25"/>
    <property type="match status" value="1"/>
</dbReference>
<dbReference type="Gene3D" id="3.40.50.150">
    <property type="entry name" value="Vaccinia Virus protein VP39"/>
    <property type="match status" value="1"/>
</dbReference>
<dbReference type="EMBL" id="BMHI01000003">
    <property type="protein sequence ID" value="GGB31912.1"/>
    <property type="molecule type" value="Genomic_DNA"/>
</dbReference>
<dbReference type="Gene3D" id="3.40.50.10320">
    <property type="entry name" value="LmbE-like"/>
    <property type="match status" value="1"/>
</dbReference>
<dbReference type="SUPFAM" id="SSF102588">
    <property type="entry name" value="LmbE-like"/>
    <property type="match status" value="1"/>
</dbReference>
<dbReference type="CDD" id="cd02440">
    <property type="entry name" value="AdoMet_MTases"/>
    <property type="match status" value="1"/>
</dbReference>
<dbReference type="SUPFAM" id="SSF53335">
    <property type="entry name" value="S-adenosyl-L-methionine-dependent methyltransferases"/>
    <property type="match status" value="1"/>
</dbReference>
<gene>
    <name evidence="3" type="ORF">GCM10011492_23250</name>
</gene>
<dbReference type="InterPro" id="IPR003737">
    <property type="entry name" value="GlcNAc_PI_deacetylase-related"/>
</dbReference>
<dbReference type="InterPro" id="IPR029063">
    <property type="entry name" value="SAM-dependent_MTases_sf"/>
</dbReference>
<evidence type="ECO:0000259" key="2">
    <source>
        <dbReference type="Pfam" id="PF13649"/>
    </source>
</evidence>
<dbReference type="AlphaFoldDB" id="A0A916T7A1"/>